<organism evidence="2 3">
    <name type="scientific">Chlamydomonas schloesseri</name>
    <dbReference type="NCBI Taxonomy" id="2026947"/>
    <lineage>
        <taxon>Eukaryota</taxon>
        <taxon>Viridiplantae</taxon>
        <taxon>Chlorophyta</taxon>
        <taxon>core chlorophytes</taxon>
        <taxon>Chlorophyceae</taxon>
        <taxon>CS clade</taxon>
        <taxon>Chlamydomonadales</taxon>
        <taxon>Chlamydomonadaceae</taxon>
        <taxon>Chlamydomonas</taxon>
    </lineage>
</organism>
<accession>A0A835WUA8</accession>
<dbReference type="OrthoDB" id="551799at2759"/>
<gene>
    <name evidence="2" type="ORF">HYH02_002196</name>
</gene>
<protein>
    <recommendedName>
        <fullName evidence="4">RAP domain-containing protein</fullName>
    </recommendedName>
</protein>
<feature type="compositionally biased region" description="Basic residues" evidence="1">
    <location>
        <begin position="204"/>
        <end position="224"/>
    </location>
</feature>
<feature type="region of interest" description="Disordered" evidence="1">
    <location>
        <begin position="1081"/>
        <end position="1103"/>
    </location>
</feature>
<comment type="caution">
    <text evidence="2">The sequence shown here is derived from an EMBL/GenBank/DDBJ whole genome shotgun (WGS) entry which is preliminary data.</text>
</comment>
<dbReference type="Proteomes" id="UP000613740">
    <property type="component" value="Unassembled WGS sequence"/>
</dbReference>
<evidence type="ECO:0000313" key="2">
    <source>
        <dbReference type="EMBL" id="KAG2452851.1"/>
    </source>
</evidence>
<feature type="region of interest" description="Disordered" evidence="1">
    <location>
        <begin position="354"/>
        <end position="387"/>
    </location>
</feature>
<reference evidence="2" key="1">
    <citation type="journal article" date="2020" name="bioRxiv">
        <title>Comparative genomics of Chlamydomonas.</title>
        <authorList>
            <person name="Craig R.J."/>
            <person name="Hasan A.R."/>
            <person name="Ness R.W."/>
            <person name="Keightley P.D."/>
        </authorList>
    </citation>
    <scope>NUCLEOTIDE SEQUENCE</scope>
    <source>
        <strain evidence="2">CCAP 11/173</strain>
    </source>
</reference>
<feature type="region of interest" description="Disordered" evidence="1">
    <location>
        <begin position="105"/>
        <end position="259"/>
    </location>
</feature>
<feature type="compositionally biased region" description="Polar residues" evidence="1">
    <location>
        <begin position="230"/>
        <end position="244"/>
    </location>
</feature>
<evidence type="ECO:0008006" key="4">
    <source>
        <dbReference type="Google" id="ProtNLM"/>
    </source>
</evidence>
<feature type="region of interest" description="Disordered" evidence="1">
    <location>
        <begin position="550"/>
        <end position="585"/>
    </location>
</feature>
<feature type="compositionally biased region" description="Polar residues" evidence="1">
    <location>
        <begin position="105"/>
        <end position="122"/>
    </location>
</feature>
<feature type="compositionally biased region" description="Low complexity" evidence="1">
    <location>
        <begin position="354"/>
        <end position="386"/>
    </location>
</feature>
<evidence type="ECO:0000313" key="3">
    <source>
        <dbReference type="Proteomes" id="UP000613740"/>
    </source>
</evidence>
<proteinExistence type="predicted"/>
<feature type="region of interest" description="Disordered" evidence="1">
    <location>
        <begin position="669"/>
        <end position="712"/>
    </location>
</feature>
<keyword evidence="3" id="KW-1185">Reference proteome</keyword>
<sequence length="1561" mass="158037">MSTQILSQDIGTGTGLLAQTVAWLQSRNRQHAPRLPLPVAAATASVATQARTAHAVIRPRSCRWQARTAPRAFLAPAPSAANAPAALEHVTADIETHRPLVQPGSQALAHTNGHSNHGNALGSTAVHGGLNGSHRSNGHSGANGHRTASGLHNRALPLPPHAPDAVLAPAPRTTAQLSGGGSSCASGRLFSGRGSDASKQEKRVAHRRHDHHRHHHSHSQRHTPRAGTGHSASTQVLNGSSQHGRATPGGEDARGPAPGCRGAALSAAIHGAASWDEMAGLYERVTQHGGGFMSGHVSAALARLPHLSGASPASPGAAAVASVVTNGHRLHHSHLNGVAVAALPGAAVPLAVNGSSGSGSGITSSSTTMTSSSSSGNGSSSIASQSLHGSGYSRHEALLAALLADFRAHMEAGAYGSRELSSCAWVLGRLGRRERAGLVEELVSRMLPAATTAAAGREEEQQQEEEDGMPNHADGVQVVGAAGQAPGASSLPMTVLDLSNAALGMARVGVTRLELWQRLAAAAAPRLRQFGTQELANLAWSFAQAHRAAARLEPTSSRHAPKQQAEDEHLSAASGLSPTPPHAHHPKWAPWLQPFVEEVVADRAQRVLRRCTAQEAANLAWALATLGHADARTVQVVAVEAEARTASLTPQAVSMMAWALATMVARMSGDGNTSHTRDSVQDSSSNEPCSADGGNQGKSVGTAKQPSPAEQASIARAAASKAATALAGVAKGRIWCYSAQGLSNLLWALRGLGCPARKSLLTAAAREAVVRLQDQLSPLGLATLLGEWAAAGLYHPGLFAAAAPLASERLADFRPATLVRLLTAFGAAGCCERQLFLSAADMLLGSGSKGVDAAAAWRAPSGRPLDGLSRGECFQLVCAYGQVGVHVPQLVDAALERMAVRPLTSKQPPSTTQPGQQPDVLELPPRTACRLAAALALLGHRPAYEAAAALGDGGAGSPAAGQALRGVMLGLRRSLLPALPALEPMAAVTAVWALMRLELAGPAAAVRLGELLVRRCGSAPSAAAAAPTGGGWVAGGSAVRGALAAAVAALTRTAAASGDGRALARLVWVLGRGAAAALQQQKQLDSGPADARPRLNGADPQQAAGAARELSSGLVAAVMVLVEERPEALVRAPETLAAAATALSDVLAAATPSASPTARARSWGGAAASASASGPAVPYDDLREALVELCETALRRAGAASAAPAHGSVAAWRGAQQQRLQLQARQQLHQQQPQQALSGSCLAEVAQAVCASGLAEQEPLLRQALARAVARALTSQVEAAAGRAAAARTAAPADVRVGDVAALLAAAARLQLLGQPSALPVLRAATQLLVAAGSAAGPRPMLCVVQLPQLLSCLRCDPAAANAPFASGTGRAPAAQAVQAALYTLLLGQAIPLLPWLPDAAAAQALADYRRLVPAASTGPAEAGGDGDGDDARVAARATTAVEALADQQCAAAGSEDSRTPMVGGAAAAHSLLDAGHPGEGGSLNGSSHRQLVRARRTGGAALLPGHSAEAALPAALHVQSSVDVRVGGGPGGTVIVVRPDGAHGCIHTSPGGQDSLRLAA</sequence>
<dbReference type="EMBL" id="JAEHOD010000004">
    <property type="protein sequence ID" value="KAG2452851.1"/>
    <property type="molecule type" value="Genomic_DNA"/>
</dbReference>
<feature type="region of interest" description="Disordered" evidence="1">
    <location>
        <begin position="452"/>
        <end position="474"/>
    </location>
</feature>
<evidence type="ECO:0000256" key="1">
    <source>
        <dbReference type="SAM" id="MobiDB-lite"/>
    </source>
</evidence>
<name>A0A835WUA8_9CHLO</name>